<sequence length="286" mass="32932">MKQRVDFCKAILNDYSKHNDNALYNVVHIEEKWFYITKICRRFYLWHDEENMPRHVQSKSHITKVMFMVVVARPRSDWDGKLGCWPLVVGVHSRPTNKRESASRRTCHDDGQRHEAGLPFVIPSIKEKWRWLTDDNEGVVYLQQDNARVHVAADGPTVVAATEYATFRIQVRNPPPQSPDLNVLDLGVFNSIQAFQQTMECKIIDDLGLAIELSFDELAPMILGKTFATLHRVIKAVLHANGGNSYKTPRSKDTDDDMINLELLDQRIEEESRLDELYDLVNSTVV</sequence>
<dbReference type="EMBL" id="KI913216">
    <property type="protein sequence ID" value="ETV66171.1"/>
    <property type="molecule type" value="Genomic_DNA"/>
</dbReference>
<gene>
    <name evidence="1" type="ORF">H257_17323</name>
</gene>
<dbReference type="PANTHER" id="PTHR47169:SF4">
    <property type="entry name" value="TRANSPOSASE TC1-LIKE DOMAIN-CONTAINING PROTEIN"/>
    <property type="match status" value="1"/>
</dbReference>
<reference evidence="1" key="1">
    <citation type="submission" date="2013-12" db="EMBL/GenBank/DDBJ databases">
        <title>The Genome Sequence of Aphanomyces astaci APO3.</title>
        <authorList>
            <consortium name="The Broad Institute Genomics Platform"/>
            <person name="Russ C."/>
            <person name="Tyler B."/>
            <person name="van West P."/>
            <person name="Dieguez-Uribeondo J."/>
            <person name="Young S.K."/>
            <person name="Zeng Q."/>
            <person name="Gargeya S."/>
            <person name="Fitzgerald M."/>
            <person name="Abouelleil A."/>
            <person name="Alvarado L."/>
            <person name="Chapman S.B."/>
            <person name="Gainer-Dewar J."/>
            <person name="Goldberg J."/>
            <person name="Griggs A."/>
            <person name="Gujja S."/>
            <person name="Hansen M."/>
            <person name="Howarth C."/>
            <person name="Imamovic A."/>
            <person name="Ireland A."/>
            <person name="Larimer J."/>
            <person name="McCowan C."/>
            <person name="Murphy C."/>
            <person name="Pearson M."/>
            <person name="Poon T.W."/>
            <person name="Priest M."/>
            <person name="Roberts A."/>
            <person name="Saif S."/>
            <person name="Shea T."/>
            <person name="Sykes S."/>
            <person name="Wortman J."/>
            <person name="Nusbaum C."/>
            <person name="Birren B."/>
        </authorList>
    </citation>
    <scope>NUCLEOTIDE SEQUENCE [LARGE SCALE GENOMIC DNA]</scope>
    <source>
        <strain evidence="1">APO3</strain>
    </source>
</reference>
<dbReference type="GeneID" id="20819319"/>
<dbReference type="RefSeq" id="XP_009844360.1">
    <property type="nucleotide sequence ID" value="XM_009846058.1"/>
</dbReference>
<dbReference type="OrthoDB" id="122798at2759"/>
<evidence type="ECO:0000313" key="1">
    <source>
        <dbReference type="EMBL" id="ETV66171.1"/>
    </source>
</evidence>
<name>W4FH76_APHAT</name>
<proteinExistence type="predicted"/>
<evidence type="ECO:0008006" key="2">
    <source>
        <dbReference type="Google" id="ProtNLM"/>
    </source>
</evidence>
<dbReference type="InterPro" id="IPR036397">
    <property type="entry name" value="RNaseH_sf"/>
</dbReference>
<dbReference type="VEuPathDB" id="FungiDB:H257_17323"/>
<dbReference type="PANTHER" id="PTHR47169">
    <property type="entry name" value="OS01G0541250 PROTEIN"/>
    <property type="match status" value="1"/>
</dbReference>
<protein>
    <recommendedName>
        <fullName evidence="2">DDE-1 domain-containing protein</fullName>
    </recommendedName>
</protein>
<organism evidence="1">
    <name type="scientific">Aphanomyces astaci</name>
    <name type="common">Crayfish plague agent</name>
    <dbReference type="NCBI Taxonomy" id="112090"/>
    <lineage>
        <taxon>Eukaryota</taxon>
        <taxon>Sar</taxon>
        <taxon>Stramenopiles</taxon>
        <taxon>Oomycota</taxon>
        <taxon>Saprolegniomycetes</taxon>
        <taxon>Saprolegniales</taxon>
        <taxon>Verrucalvaceae</taxon>
        <taxon>Aphanomyces</taxon>
    </lineage>
</organism>
<dbReference type="Gene3D" id="3.30.420.10">
    <property type="entry name" value="Ribonuclease H-like superfamily/Ribonuclease H"/>
    <property type="match status" value="1"/>
</dbReference>
<dbReference type="GO" id="GO:0003676">
    <property type="term" value="F:nucleic acid binding"/>
    <property type="evidence" value="ECO:0007669"/>
    <property type="project" value="InterPro"/>
</dbReference>
<accession>W4FH76</accession>
<dbReference type="AlphaFoldDB" id="W4FH76"/>